<dbReference type="InParanoid" id="Q8I3R2"/>
<evidence type="ECO:0000313" key="4">
    <source>
        <dbReference type="EMBL" id="CAD51563.1"/>
    </source>
</evidence>
<dbReference type="IntAct" id="Q8I3R2">
    <property type="interactions" value="2"/>
</dbReference>
<feature type="compositionally biased region" description="Polar residues" evidence="2">
    <location>
        <begin position="401"/>
        <end position="450"/>
    </location>
</feature>
<proteinExistence type="evidence at protein level"/>
<dbReference type="Proteomes" id="UP000001450">
    <property type="component" value="Chromosome 5"/>
</dbReference>
<feature type="compositionally biased region" description="Low complexity" evidence="2">
    <location>
        <begin position="371"/>
        <end position="386"/>
    </location>
</feature>
<dbReference type="AlphaFoldDB" id="Q8I3R2"/>
<feature type="domain" description="ELM2" evidence="3">
    <location>
        <begin position="480"/>
        <end position="614"/>
    </location>
</feature>
<accession>Q8I3R2</accession>
<keyword evidence="6" id="KW-1267">Proteomics identification</keyword>
<name>Q8I3R2_PLAF7</name>
<dbReference type="GeneID" id="813014"/>
<dbReference type="OMA" id="NTDMGED"/>
<feature type="region of interest" description="Disordered" evidence="2">
    <location>
        <begin position="276"/>
        <end position="322"/>
    </location>
</feature>
<feature type="compositionally biased region" description="Basic and acidic residues" evidence="2">
    <location>
        <begin position="98"/>
        <end position="113"/>
    </location>
</feature>
<organism evidence="4 5">
    <name type="scientific">Plasmodium falciparum (isolate 3D7)</name>
    <dbReference type="NCBI Taxonomy" id="36329"/>
    <lineage>
        <taxon>Eukaryota</taxon>
        <taxon>Sar</taxon>
        <taxon>Alveolata</taxon>
        <taxon>Apicomplexa</taxon>
        <taxon>Aconoidasida</taxon>
        <taxon>Haemosporida</taxon>
        <taxon>Plasmodiidae</taxon>
        <taxon>Plasmodium</taxon>
        <taxon>Plasmodium (Laverania)</taxon>
    </lineage>
</organism>
<keyword evidence="5" id="KW-1185">Reference proteome</keyword>
<reference evidence="5" key="1">
    <citation type="journal article" date="2002" name="Nature">
        <title>Genome sequence of the human malaria parasite Plasmodium falciparum.</title>
        <authorList>
            <person name="Gardner M.J."/>
            <person name="Hall N."/>
            <person name="Fung E."/>
            <person name="White O."/>
            <person name="Berriman M."/>
            <person name="Hyman R.W."/>
            <person name="Carlton J.M."/>
            <person name="Pain A."/>
            <person name="Nelson K.E."/>
            <person name="Bowman S."/>
            <person name="Paulsen I.T."/>
            <person name="James K."/>
            <person name="Eisen J.A."/>
            <person name="Rutherford K."/>
            <person name="Salzberg S.L."/>
            <person name="Craig A."/>
            <person name="Kyes S."/>
            <person name="Chan M.S."/>
            <person name="Nene V."/>
            <person name="Shallom S.J."/>
            <person name="Suh B."/>
            <person name="Peterson J."/>
            <person name="Angiuoli S."/>
            <person name="Pertea M."/>
            <person name="Allen J."/>
            <person name="Selengut J."/>
            <person name="Haft D."/>
            <person name="Mather M.W."/>
            <person name="Vaidya A.B."/>
            <person name="Martin D.M."/>
            <person name="Fairlamb A.H."/>
            <person name="Fraunholz M.J."/>
            <person name="Roos D.S."/>
            <person name="Ralph S.A."/>
            <person name="McFadden G.I."/>
            <person name="Cummings L.M."/>
            <person name="Subramanian G.M."/>
            <person name="Mungall C."/>
            <person name="Venter J.C."/>
            <person name="Carucci D.J."/>
            <person name="Hoffman S.L."/>
            <person name="Newbold C."/>
            <person name="Davis R.W."/>
            <person name="Fraser C.M."/>
            <person name="Barrell B."/>
        </authorList>
    </citation>
    <scope>NUCLEOTIDE SEQUENCE [LARGE SCALE GENOMIC DNA]</scope>
    <source>
        <strain evidence="5">Isolate 3D7</strain>
    </source>
</reference>
<feature type="region of interest" description="Disordered" evidence="2">
    <location>
        <begin position="371"/>
        <end position="483"/>
    </location>
</feature>
<feature type="region of interest" description="Disordered" evidence="2">
    <location>
        <begin position="195"/>
        <end position="219"/>
    </location>
</feature>
<dbReference type="HOGENOM" id="CLU_411346_0_0_1"/>
<dbReference type="OrthoDB" id="5876363at2759"/>
<dbReference type="STRING" id="36329.Q8I3R2"/>
<evidence type="ECO:0000256" key="2">
    <source>
        <dbReference type="SAM" id="MobiDB-lite"/>
    </source>
</evidence>
<dbReference type="KEGG" id="pfa:PF3D7_0519800"/>
<feature type="compositionally biased region" description="Basic and acidic residues" evidence="2">
    <location>
        <begin position="51"/>
        <end position="82"/>
    </location>
</feature>
<dbReference type="InterPro" id="IPR031724">
    <property type="entry name" value="EELM2"/>
</dbReference>
<dbReference type="RefSeq" id="XP_001351756.1">
    <property type="nucleotide sequence ID" value="XM_001351720.1"/>
</dbReference>
<dbReference type="VEuPathDB" id="PlasmoDB:PF3D7_0519800"/>
<dbReference type="Pfam" id="PF15863">
    <property type="entry name" value="EELM2"/>
    <property type="match status" value="1"/>
</dbReference>
<sequence length="668" mass="78291">MNDYNDKEVYISEEEEEEEQEQEQEQEHEQEQEEEQEEDYEQEQEEEQEEEQVHGIEKNNNEEKSDKRNGHYLEGNHDHDVEELHDDDDDVNHTYVYDNEKYVHKVEDNHLTDNDMIEEDEENDQKRDEDLNEEEEYEHDSNHNNIDIDESNKEESEAEQNLKKEDYDNVDEDKKDNLQKNVAYANTIIKGGRNLRNLNKSSTSFDKTKKEQNNNMNGGGTNFIKTLSDENNLQNNVPHGRRKRKVSKDLNLNNEYVYGTNLNFKHARNVNDDIDEHEESENNHDQNNNEEINEHNQNDDNPIHNDNTNANNDDDDDNNIINNNENVVKTNEKILNGKQTNLRGSHLKLKTNRTKKNKKLSNKLNRNIAKNVNKNNNGRYGNVGRAQASTTQGNEKKVHGTNDNAEYTTHNRGRNSTTTNFTNRHSRVTFNNNNEGTYYAGHNNNTSTSHGNRHNDPHEEAEPKKGKKKRVTEEGSKESGKINVGDSYQVSNLPNFFLCRSELMYKNYDTQENTNDQMCLSCSGLPCHCKVGEATLVYSPIMLERVRERCLKNRGYHKCVKNEIELSAYVQECAKSWKSNIDEWVPFSPEYAYKLLHYANYDPHKAISIMKSSEFSFRKIMDPPTRKYQNKWKPKDKREHISKNPFPSPLTIRTYLSKRHHNSGYHLR</sequence>
<feature type="compositionally biased region" description="Polar residues" evidence="2">
    <location>
        <begin position="196"/>
        <end position="205"/>
    </location>
</feature>
<dbReference type="InterPro" id="IPR000949">
    <property type="entry name" value="ELM2_dom"/>
</dbReference>
<feature type="compositionally biased region" description="Basic and acidic residues" evidence="2">
    <location>
        <begin position="150"/>
        <end position="175"/>
    </location>
</feature>
<evidence type="ECO:0000256" key="1">
    <source>
        <dbReference type="ARBA" id="ARBA00023242"/>
    </source>
</evidence>
<feature type="region of interest" description="Disordered" evidence="2">
    <location>
        <begin position="1"/>
        <end position="175"/>
    </location>
</feature>
<feature type="compositionally biased region" description="Acidic residues" evidence="2">
    <location>
        <begin position="11"/>
        <end position="50"/>
    </location>
</feature>
<evidence type="ECO:0007829" key="6">
    <source>
        <dbReference type="PeptideAtlas" id="Q8I3R2"/>
    </source>
</evidence>
<dbReference type="PaxDb" id="5833-PFE0995c"/>
<reference evidence="4 5" key="2">
    <citation type="journal article" date="2002" name="Nature">
        <title>Sequence of Plasmodium falciparum chromosomes 1, 3-9 and 13.</title>
        <authorList>
            <person name="Hall N."/>
            <person name="Pain A."/>
            <person name="Berriman M."/>
            <person name="Churcher C."/>
            <person name="Harris B."/>
            <person name="Harris D."/>
            <person name="Mungall K."/>
            <person name="Bowman S."/>
            <person name="Atkin R."/>
            <person name="Baker S."/>
            <person name="Barron A."/>
            <person name="Brooks K."/>
            <person name="Buckee C.O."/>
            <person name="Burrows C."/>
            <person name="Cherevach I."/>
            <person name="Chillingworth C."/>
            <person name="Chillingworth T."/>
            <person name="Christodoulou Z."/>
            <person name="Clark L."/>
            <person name="Clark R."/>
            <person name="Corto C."/>
            <person name="Cronin A."/>
            <person name="Davies R."/>
            <person name="Davies P."/>
            <person name="Dear P."/>
            <person name="Dearden F."/>
            <person name="Doggett J."/>
            <person name="Feltwell T."/>
            <person name="Goble A."/>
            <person name="Goodhead I."/>
            <person name="Gwilliam R."/>
            <person name="Hamlin N."/>
            <person name="Hance Z."/>
            <person name="Harper D."/>
            <person name="Hauser H."/>
            <person name="Hornsby T."/>
            <person name="Holroyd S."/>
            <person name="Horrocks P."/>
            <person name="Humphray S."/>
            <person name="Jagels K."/>
            <person name="James D."/>
            <person name="Johnson D."/>
            <person name="Kerhornou A."/>
            <person name="Knight A."/>
            <person name="Kontfortov B."/>
            <person name="Keyes S."/>
            <person name="Larke N."/>
            <person name="Lawson D."/>
            <person name="Lennard N."/>
            <person name="Line A."/>
            <person name="Maddison M."/>
            <person name="McLean J."/>
            <person name="Mooney P."/>
            <person name="Moule S."/>
            <person name="Murphy L."/>
            <person name="Oliver K."/>
            <person name="Ormond D."/>
            <person name="Price C."/>
            <person name="Quail M.A."/>
            <person name="Rabbinowitsch E."/>
            <person name="Rajandream M-A."/>
            <person name="Rutter S."/>
            <person name="Rutherford K.M."/>
            <person name="Sanders M."/>
            <person name="Simmonds M."/>
            <person name="Seeger K."/>
            <person name="Sharp S."/>
            <person name="Smith R."/>
            <person name="Squares R."/>
            <person name="Squares S."/>
            <person name="Stevens K."/>
            <person name="Taylor K."/>
            <person name="Tivey A."/>
            <person name="Unwin L."/>
            <person name="Whitehead S."/>
            <person name="Woodward J."/>
            <person name="Sulston J.E."/>
            <person name="Craig A."/>
            <person name="Newbold C."/>
            <person name="Barrell B.G."/>
        </authorList>
    </citation>
    <scope>NUCLEOTIDE SEQUENCE [LARGE SCALE GENOMIC DNA]</scope>
    <source>
        <strain evidence="5">Isolate 3D7</strain>
    </source>
</reference>
<dbReference type="SMR" id="Q8I3R2"/>
<evidence type="ECO:0000259" key="3">
    <source>
        <dbReference type="PROSITE" id="PS51156"/>
    </source>
</evidence>
<evidence type="ECO:0000313" key="5">
    <source>
        <dbReference type="Proteomes" id="UP000001450"/>
    </source>
</evidence>
<feature type="compositionally biased region" description="Basic and acidic residues" evidence="2">
    <location>
        <begin position="453"/>
        <end position="464"/>
    </location>
</feature>
<keyword evidence="1" id="KW-0539">Nucleus</keyword>
<dbReference type="EMBL" id="AL844504">
    <property type="protein sequence ID" value="CAD51563.1"/>
    <property type="molecule type" value="Genomic_DNA"/>
</dbReference>
<gene>
    <name evidence="4" type="ORF">PF3D7_0519800</name>
</gene>
<dbReference type="PROSITE" id="PS51156">
    <property type="entry name" value="ELM2"/>
    <property type="match status" value="1"/>
</dbReference>
<feature type="compositionally biased region" description="Basic and acidic residues" evidence="2">
    <location>
        <begin position="292"/>
        <end position="303"/>
    </location>
</feature>
<dbReference type="FunCoup" id="Q8I3R2">
    <property type="interactions" value="19"/>
</dbReference>
<feature type="compositionally biased region" description="Basic and acidic residues" evidence="2">
    <location>
        <begin position="471"/>
        <end position="480"/>
    </location>
</feature>
<protein>
    <submittedName>
        <fullName evidence="4">EELM2 domain-containing protein, putative</fullName>
    </submittedName>
</protein>
<feature type="compositionally biased region" description="Basic and acidic residues" evidence="2">
    <location>
        <begin position="1"/>
        <end position="10"/>
    </location>
</feature>